<evidence type="ECO:0000256" key="3">
    <source>
        <dbReference type="SAM" id="Phobius"/>
    </source>
</evidence>
<gene>
    <name evidence="4" type="ORF">SCF082_LOCUS4298</name>
</gene>
<feature type="transmembrane region" description="Helical" evidence="3">
    <location>
        <begin position="31"/>
        <end position="49"/>
    </location>
</feature>
<keyword evidence="1" id="KW-0175">Coiled coil</keyword>
<evidence type="ECO:0000313" key="5">
    <source>
        <dbReference type="Proteomes" id="UP001642464"/>
    </source>
</evidence>
<protein>
    <submittedName>
        <fullName evidence="4">Integrase catalytic domain-containing protein</fullName>
    </submittedName>
</protein>
<keyword evidence="3" id="KW-0472">Membrane</keyword>
<organism evidence="4 5">
    <name type="scientific">Durusdinium trenchii</name>
    <dbReference type="NCBI Taxonomy" id="1381693"/>
    <lineage>
        <taxon>Eukaryota</taxon>
        <taxon>Sar</taxon>
        <taxon>Alveolata</taxon>
        <taxon>Dinophyceae</taxon>
        <taxon>Suessiales</taxon>
        <taxon>Symbiodiniaceae</taxon>
        <taxon>Durusdinium</taxon>
    </lineage>
</organism>
<name>A0ABP0HYL2_9DINO</name>
<sequence length="466" mass="49276">MQLRALVPLALVGVVTSAILRVVLERPRRGSVVWVAAVLTLAVSCPAFVGTPYRLSLQTQVHKDHQEHCADLADQFKTASVAGTVAFLMNCGGAGAGTADALAEAYPVAPGSHVEQQGSYARAPLSYQGVQQQLPMADFDADQARMSEVGADALRSDVVAWSSERADTPQPADRLAALEARVREEKLRLREAQAQLYGLEEDLQAARVRQDAAGLAGQAAQAAPEAASDRGGGFLNGLRDVLLVGFGGVLGAVGYAWGRFTDAPELHADVAQAQPAPTASTADAGGPVSLGGLAVAAEAPVGAAALGLAFTASEGLPQEEELPGMKSNESSESLKTKDVEMESEEASTARPSEAPSRRGTFTAAQAEASSCSSYEHFCLTKVKSSFGQAEFACLAEPEKVAFRSARKELDSLVSNGAVKTIEESIAFEEQFPDHVIESKFVDRYKPKEISLEQLEHYKQRAIKEGH</sequence>
<evidence type="ECO:0000313" key="4">
    <source>
        <dbReference type="EMBL" id="CAK8995307.1"/>
    </source>
</evidence>
<comment type="caution">
    <text evidence="4">The sequence shown here is derived from an EMBL/GenBank/DDBJ whole genome shotgun (WGS) entry which is preliminary data.</text>
</comment>
<keyword evidence="3" id="KW-0812">Transmembrane</keyword>
<keyword evidence="3" id="KW-1133">Transmembrane helix</keyword>
<reference evidence="4 5" key="1">
    <citation type="submission" date="2024-02" db="EMBL/GenBank/DDBJ databases">
        <authorList>
            <person name="Chen Y."/>
            <person name="Shah S."/>
            <person name="Dougan E. K."/>
            <person name="Thang M."/>
            <person name="Chan C."/>
        </authorList>
    </citation>
    <scope>NUCLEOTIDE SEQUENCE [LARGE SCALE GENOMIC DNA]</scope>
</reference>
<keyword evidence="5" id="KW-1185">Reference proteome</keyword>
<feature type="transmembrane region" description="Helical" evidence="3">
    <location>
        <begin position="6"/>
        <end position="24"/>
    </location>
</feature>
<accession>A0ABP0HYL2</accession>
<feature type="region of interest" description="Disordered" evidence="2">
    <location>
        <begin position="317"/>
        <end position="361"/>
    </location>
</feature>
<evidence type="ECO:0000256" key="1">
    <source>
        <dbReference type="SAM" id="Coils"/>
    </source>
</evidence>
<dbReference type="EMBL" id="CAXAMM010002225">
    <property type="protein sequence ID" value="CAK8995307.1"/>
    <property type="molecule type" value="Genomic_DNA"/>
</dbReference>
<evidence type="ECO:0000256" key="2">
    <source>
        <dbReference type="SAM" id="MobiDB-lite"/>
    </source>
</evidence>
<proteinExistence type="predicted"/>
<dbReference type="Proteomes" id="UP001642464">
    <property type="component" value="Unassembled WGS sequence"/>
</dbReference>
<feature type="coiled-coil region" evidence="1">
    <location>
        <begin position="175"/>
        <end position="209"/>
    </location>
</feature>